<reference evidence="1 2" key="1">
    <citation type="journal article" date="2012" name="Eukaryot. Cell">
        <title>Genome sequence of the fungus Glarea lozoyensis: the first genome sequence of a species from the Helotiaceae family.</title>
        <authorList>
            <person name="Youssar L."/>
            <person name="Gruening B.A."/>
            <person name="Erxleben A."/>
            <person name="Guenther S."/>
            <person name="Huettel W."/>
        </authorList>
    </citation>
    <scope>NUCLEOTIDE SEQUENCE [LARGE SCALE GENOMIC DNA]</scope>
    <source>
        <strain evidence="2">ATCC 74030 / MF5533</strain>
    </source>
</reference>
<organism evidence="1 2">
    <name type="scientific">Glarea lozoyensis (strain ATCC 74030 / MF5533)</name>
    <dbReference type="NCBI Taxonomy" id="1104152"/>
    <lineage>
        <taxon>Eukaryota</taxon>
        <taxon>Fungi</taxon>
        <taxon>Dikarya</taxon>
        <taxon>Ascomycota</taxon>
        <taxon>Pezizomycotina</taxon>
        <taxon>Leotiomycetes</taxon>
        <taxon>Helotiales</taxon>
        <taxon>Helotiaceae</taxon>
        <taxon>Glarea</taxon>
    </lineage>
</organism>
<proteinExistence type="predicted"/>
<dbReference type="AlphaFoldDB" id="H0EJ71"/>
<name>H0EJ71_GLAL7</name>
<keyword evidence="2" id="KW-1185">Reference proteome</keyword>
<dbReference type="EMBL" id="AGUE01000053">
    <property type="protein sequence ID" value="EHL01504.1"/>
    <property type="molecule type" value="Genomic_DNA"/>
</dbReference>
<dbReference type="HOGENOM" id="CLU_2671278_0_0_1"/>
<evidence type="ECO:0000313" key="1">
    <source>
        <dbReference type="EMBL" id="EHL01504.1"/>
    </source>
</evidence>
<dbReference type="Proteomes" id="UP000005446">
    <property type="component" value="Unassembled WGS sequence"/>
</dbReference>
<protein>
    <submittedName>
        <fullName evidence="1">Uncharacterized protein</fullName>
    </submittedName>
</protein>
<sequence length="75" mass="8450">MKPLRNIDGFKRLTVQWVNVGEAVKIDEGGGPLDACFRLMTPQRMPLSKKGLYPSFLVSSRRCSYTTANRKSLAF</sequence>
<evidence type="ECO:0000313" key="2">
    <source>
        <dbReference type="Proteomes" id="UP000005446"/>
    </source>
</evidence>
<accession>H0EJ71</accession>
<comment type="caution">
    <text evidence="1">The sequence shown here is derived from an EMBL/GenBank/DDBJ whole genome shotgun (WGS) entry which is preliminary data.</text>
</comment>
<gene>
    <name evidence="1" type="ORF">M7I_2595</name>
</gene>
<dbReference type="InParanoid" id="H0EJ71"/>